<keyword evidence="1" id="KW-0472">Membrane</keyword>
<feature type="transmembrane region" description="Helical" evidence="1">
    <location>
        <begin position="41"/>
        <end position="60"/>
    </location>
</feature>
<evidence type="ECO:0000313" key="2">
    <source>
        <dbReference type="EMBL" id="QQX75760.1"/>
    </source>
</evidence>
<sequence length="70" mass="8043">MSTSNNRKLLFIKIVHTAIWLFFNAVIFYLLYAAITDKIDIWVWICIGLVIIEALVLLALKMFCPLTVLA</sequence>
<keyword evidence="1" id="KW-1133">Transmembrane helix</keyword>
<proteinExistence type="predicted"/>
<dbReference type="Proteomes" id="UP000629420">
    <property type="component" value="Chromosome"/>
</dbReference>
<keyword evidence="3" id="KW-1185">Reference proteome</keyword>
<accession>A0ABX7DPK7</accession>
<dbReference type="EMBL" id="CP068439">
    <property type="protein sequence ID" value="QQX75760.1"/>
    <property type="molecule type" value="Genomic_DNA"/>
</dbReference>
<reference evidence="2 3" key="1">
    <citation type="submission" date="2021-01" db="EMBL/GenBank/DDBJ databases">
        <title>Aequorivita sp. strain KX20305, a bacterium isolated from the sediment collected at a cold seep field in South China Sea.</title>
        <authorList>
            <person name="Zhang H."/>
            <person name="Li C."/>
        </authorList>
    </citation>
    <scope>NUCLEOTIDE SEQUENCE [LARGE SCALE GENOMIC DNA]</scope>
    <source>
        <strain evidence="2 3">KX20305</strain>
    </source>
</reference>
<name>A0ABX7DPK7_9FLAO</name>
<keyword evidence="1" id="KW-0812">Transmembrane</keyword>
<dbReference type="RefSeq" id="WP_202335574.1">
    <property type="nucleotide sequence ID" value="NZ_CP068439.1"/>
</dbReference>
<feature type="transmembrane region" description="Helical" evidence="1">
    <location>
        <begin position="12"/>
        <end position="35"/>
    </location>
</feature>
<gene>
    <name evidence="2" type="ORF">JK629_10495</name>
</gene>
<evidence type="ECO:0000313" key="3">
    <source>
        <dbReference type="Proteomes" id="UP000629420"/>
    </source>
</evidence>
<protein>
    <submittedName>
        <fullName evidence="2">Uncharacterized protein</fullName>
    </submittedName>
</protein>
<organism evidence="2 3">
    <name type="scientific">Aequorivita iocasae</name>
    <dbReference type="NCBI Taxonomy" id="2803865"/>
    <lineage>
        <taxon>Bacteria</taxon>
        <taxon>Pseudomonadati</taxon>
        <taxon>Bacteroidota</taxon>
        <taxon>Flavobacteriia</taxon>
        <taxon>Flavobacteriales</taxon>
        <taxon>Flavobacteriaceae</taxon>
        <taxon>Aequorivita</taxon>
    </lineage>
</organism>
<evidence type="ECO:0000256" key="1">
    <source>
        <dbReference type="SAM" id="Phobius"/>
    </source>
</evidence>